<dbReference type="Gene3D" id="3.90.1150.10">
    <property type="entry name" value="Aspartate Aminotransferase, domain 1"/>
    <property type="match status" value="1"/>
</dbReference>
<reference evidence="10" key="1">
    <citation type="submission" date="2024-01" db="EMBL/GenBank/DDBJ databases">
        <title>Roseobacter fucihabitans sp. nov., isolated from the brown alga Fucus spiralis.</title>
        <authorList>
            <person name="Hahnke S."/>
            <person name="Berger M."/>
            <person name="Schlingloff A."/>
            <person name="Athale I."/>
            <person name="Neumann-Schaal M."/>
            <person name="Adenaya A."/>
            <person name="Poehlein A."/>
            <person name="Daniel R."/>
            <person name="Pertersen J."/>
            <person name="Brinkhoff T."/>
        </authorList>
    </citation>
    <scope>NUCLEOTIDE SEQUENCE [LARGE SCALE GENOMIC DNA]</scope>
    <source>
        <strain evidence="10">B14</strain>
    </source>
</reference>
<dbReference type="SUPFAM" id="SSF53383">
    <property type="entry name" value="PLP-dependent transferases"/>
    <property type="match status" value="1"/>
</dbReference>
<keyword evidence="5 9" id="KW-0808">Transferase</keyword>
<evidence type="ECO:0000256" key="3">
    <source>
        <dbReference type="ARBA" id="ARBA00011738"/>
    </source>
</evidence>
<keyword evidence="7" id="KW-0175">Coiled coil</keyword>
<dbReference type="InterPro" id="IPR015424">
    <property type="entry name" value="PyrdxlP-dep_Trfase"/>
</dbReference>
<accession>A0ABZ2BNS3</accession>
<evidence type="ECO:0000313" key="10">
    <source>
        <dbReference type="Proteomes" id="UP001318682"/>
    </source>
</evidence>
<evidence type="ECO:0000256" key="2">
    <source>
        <dbReference type="ARBA" id="ARBA00007441"/>
    </source>
</evidence>
<keyword evidence="10" id="KW-1185">Reference proteome</keyword>
<dbReference type="Proteomes" id="UP001318682">
    <property type="component" value="Chromosome"/>
</dbReference>
<comment type="subunit">
    <text evidence="3">Homodimer.</text>
</comment>
<dbReference type="PANTHER" id="PTHR11879">
    <property type="entry name" value="ASPARTATE AMINOTRANSFERASE"/>
    <property type="match status" value="1"/>
</dbReference>
<dbReference type="RefSeq" id="WP_187428058.1">
    <property type="nucleotide sequence ID" value="NZ_CP143423.1"/>
</dbReference>
<dbReference type="InterPro" id="IPR004839">
    <property type="entry name" value="Aminotransferase_I/II_large"/>
</dbReference>
<dbReference type="Gene3D" id="3.40.640.10">
    <property type="entry name" value="Type I PLP-dependent aspartate aminotransferase-like (Major domain)"/>
    <property type="match status" value="1"/>
</dbReference>
<dbReference type="InterPro" id="IPR000796">
    <property type="entry name" value="Asp_trans"/>
</dbReference>
<evidence type="ECO:0000256" key="7">
    <source>
        <dbReference type="SAM" id="Coils"/>
    </source>
</evidence>
<dbReference type="EC" id="2.6.1.57" evidence="9"/>
<evidence type="ECO:0000259" key="8">
    <source>
        <dbReference type="Pfam" id="PF00155"/>
    </source>
</evidence>
<keyword evidence="4 9" id="KW-0032">Aminotransferase</keyword>
<evidence type="ECO:0000256" key="4">
    <source>
        <dbReference type="ARBA" id="ARBA00022576"/>
    </source>
</evidence>
<dbReference type="CDD" id="cd00609">
    <property type="entry name" value="AAT_like"/>
    <property type="match status" value="1"/>
</dbReference>
<dbReference type="PANTHER" id="PTHR11879:SF22">
    <property type="entry name" value="ASPARTATE AMINOTRANSFERASE, MITOCHONDRIAL"/>
    <property type="match status" value="1"/>
</dbReference>
<feature type="coiled-coil region" evidence="7">
    <location>
        <begin position="301"/>
        <end position="328"/>
    </location>
</feature>
<dbReference type="PRINTS" id="PR00799">
    <property type="entry name" value="TRANSAMINASE"/>
</dbReference>
<protein>
    <submittedName>
        <fullName evidence="9">Aromatic-amino-acid aminotransferase</fullName>
        <ecNumber evidence="9">2.6.1.57</ecNumber>
    </submittedName>
</protein>
<dbReference type="GO" id="GO:0008483">
    <property type="term" value="F:transaminase activity"/>
    <property type="evidence" value="ECO:0007669"/>
    <property type="project" value="UniProtKB-KW"/>
</dbReference>
<comment type="cofactor">
    <cofactor evidence="1">
        <name>pyridoxal 5'-phosphate</name>
        <dbReference type="ChEBI" id="CHEBI:597326"/>
    </cofactor>
</comment>
<evidence type="ECO:0000256" key="5">
    <source>
        <dbReference type="ARBA" id="ARBA00022679"/>
    </source>
</evidence>
<keyword evidence="6" id="KW-0663">Pyridoxal phosphate</keyword>
<sequence length="394" mass="43148">MFETLQSRPADGILALMQMYKDDPRQTKIDLGVGVYKDATGLTPIMRAVKAAEKQLWEQQDSKVYTGLAGDPAFADAMIDLVLADAVARDTVAAVATPGGTGAVRQAFELIQMARPEARVFVSDPTWPNHISILNYLGVEIVRYRYFDKDSCGVDFDGMIEDIKTARAGDVVLLHGCCHNPTGANLNLTEWRAVVEVLNDTGAVPMVDIAYQGFGDGLEEDAAATRLVASSVPECLIAASCSKNFGIYRERTGLLMAISQNVQARKLHQDTLAFLNRQNFSFPPDHGARLVTMILNDAALRADWQAELEEVRNNMLGLRSQLAAELQRLSGSDRFGFIAQHRGMFSRLGATPEKVEEMRQKNGIYMVSDSRMNIAGLNEHTVPILAKAIVDAGV</sequence>
<dbReference type="EMBL" id="CP143423">
    <property type="protein sequence ID" value="WVX47115.1"/>
    <property type="molecule type" value="Genomic_DNA"/>
</dbReference>
<feature type="domain" description="Aminotransferase class I/classII large" evidence="8">
    <location>
        <begin position="27"/>
        <end position="389"/>
    </location>
</feature>
<dbReference type="InterPro" id="IPR015421">
    <property type="entry name" value="PyrdxlP-dep_Trfase_major"/>
</dbReference>
<evidence type="ECO:0000313" key="9">
    <source>
        <dbReference type="EMBL" id="WVX47115.1"/>
    </source>
</evidence>
<proteinExistence type="inferred from homology"/>
<gene>
    <name evidence="9" type="primary">tyrB</name>
    <name evidence="9" type="ORF">ROLI_001800</name>
</gene>
<dbReference type="InterPro" id="IPR015422">
    <property type="entry name" value="PyrdxlP-dep_Trfase_small"/>
</dbReference>
<dbReference type="NCBIfam" id="NF006719">
    <property type="entry name" value="PRK09257.1"/>
    <property type="match status" value="1"/>
</dbReference>
<evidence type="ECO:0000256" key="6">
    <source>
        <dbReference type="ARBA" id="ARBA00022898"/>
    </source>
</evidence>
<name>A0ABZ2BNS3_9RHOB</name>
<organism evidence="9 10">
    <name type="scientific">Roseobacter fucihabitans</name>
    <dbReference type="NCBI Taxonomy" id="1537242"/>
    <lineage>
        <taxon>Bacteria</taxon>
        <taxon>Pseudomonadati</taxon>
        <taxon>Pseudomonadota</taxon>
        <taxon>Alphaproteobacteria</taxon>
        <taxon>Rhodobacterales</taxon>
        <taxon>Roseobacteraceae</taxon>
        <taxon>Roseobacter</taxon>
    </lineage>
</organism>
<comment type="similarity">
    <text evidence="2">Belongs to the class-I pyridoxal-phosphate-dependent aminotransferase family.</text>
</comment>
<dbReference type="Pfam" id="PF00155">
    <property type="entry name" value="Aminotran_1_2"/>
    <property type="match status" value="1"/>
</dbReference>
<evidence type="ECO:0000256" key="1">
    <source>
        <dbReference type="ARBA" id="ARBA00001933"/>
    </source>
</evidence>